<keyword evidence="2" id="KW-0732">Signal</keyword>
<feature type="region of interest" description="Disordered" evidence="1">
    <location>
        <begin position="20"/>
        <end position="61"/>
    </location>
</feature>
<evidence type="ECO:0000313" key="4">
    <source>
        <dbReference type="Proteomes" id="UP001162734"/>
    </source>
</evidence>
<feature type="compositionally biased region" description="Pro residues" evidence="1">
    <location>
        <begin position="24"/>
        <end position="50"/>
    </location>
</feature>
<dbReference type="Proteomes" id="UP001162734">
    <property type="component" value="Chromosome"/>
</dbReference>
<name>A0ABM7XC42_9BACT</name>
<sequence>MSAARATLLPLLLLSLACGVKGYPRPPRPQAERPPAPAATPAPTPTPTPSAAPDGGAPEPR</sequence>
<evidence type="ECO:0008006" key="5">
    <source>
        <dbReference type="Google" id="ProtNLM"/>
    </source>
</evidence>
<feature type="chain" id="PRO_5045038366" description="Lipoprotein" evidence="2">
    <location>
        <begin position="23"/>
        <end position="61"/>
    </location>
</feature>
<proteinExistence type="predicted"/>
<keyword evidence="4" id="KW-1185">Reference proteome</keyword>
<accession>A0ABM7XC42</accession>
<reference evidence="4" key="1">
    <citation type="journal article" date="2022" name="Int. J. Syst. Evol. Microbiol.">
        <title>Anaeromyxobacter oryzae sp. nov., Anaeromyxobacter diazotrophicus sp. nov. and Anaeromyxobacter paludicola sp. nov., isolated from paddy soils.</title>
        <authorList>
            <person name="Itoh H."/>
            <person name="Xu Z."/>
            <person name="Mise K."/>
            <person name="Masuda Y."/>
            <person name="Ushijima N."/>
            <person name="Hayakawa C."/>
            <person name="Shiratori Y."/>
            <person name="Senoo K."/>
        </authorList>
    </citation>
    <scope>NUCLEOTIDE SEQUENCE [LARGE SCALE GENOMIC DNA]</scope>
    <source>
        <strain evidence="4">Red630</strain>
    </source>
</reference>
<feature type="signal peptide" evidence="2">
    <location>
        <begin position="1"/>
        <end position="22"/>
    </location>
</feature>
<evidence type="ECO:0000256" key="1">
    <source>
        <dbReference type="SAM" id="MobiDB-lite"/>
    </source>
</evidence>
<evidence type="ECO:0000256" key="2">
    <source>
        <dbReference type="SAM" id="SignalP"/>
    </source>
</evidence>
<protein>
    <recommendedName>
        <fullName evidence="5">Lipoprotein</fullName>
    </recommendedName>
</protein>
<evidence type="ECO:0000313" key="3">
    <source>
        <dbReference type="EMBL" id="BDG09406.1"/>
    </source>
</evidence>
<dbReference type="RefSeq" id="WP_248341551.1">
    <property type="nucleotide sequence ID" value="NZ_AP025592.1"/>
</dbReference>
<dbReference type="EMBL" id="AP025592">
    <property type="protein sequence ID" value="BDG09406.1"/>
    <property type="molecule type" value="Genomic_DNA"/>
</dbReference>
<organism evidence="3 4">
    <name type="scientific">Anaeromyxobacter paludicola</name>
    <dbReference type="NCBI Taxonomy" id="2918171"/>
    <lineage>
        <taxon>Bacteria</taxon>
        <taxon>Pseudomonadati</taxon>
        <taxon>Myxococcota</taxon>
        <taxon>Myxococcia</taxon>
        <taxon>Myxococcales</taxon>
        <taxon>Cystobacterineae</taxon>
        <taxon>Anaeromyxobacteraceae</taxon>
        <taxon>Anaeromyxobacter</taxon>
    </lineage>
</organism>
<dbReference type="PROSITE" id="PS51257">
    <property type="entry name" value="PROKAR_LIPOPROTEIN"/>
    <property type="match status" value="1"/>
</dbReference>
<gene>
    <name evidence="3" type="ORF">AMPC_25190</name>
</gene>